<dbReference type="Pfam" id="PF01189">
    <property type="entry name" value="Methyltr_RsmB-F"/>
    <property type="match status" value="1"/>
</dbReference>
<feature type="compositionally biased region" description="Basic residues" evidence="10">
    <location>
        <begin position="732"/>
        <end position="746"/>
    </location>
</feature>
<evidence type="ECO:0000256" key="8">
    <source>
        <dbReference type="ARBA" id="ARBA00023242"/>
    </source>
</evidence>
<dbReference type="PRINTS" id="PR02008">
    <property type="entry name" value="RCMTFAMILY"/>
</dbReference>
<keyword evidence="6 9" id="KW-0949">S-adenosyl-L-methionine</keyword>
<keyword evidence="8" id="KW-0539">Nucleus</keyword>
<dbReference type="InParanoid" id="F2U406"/>
<dbReference type="eggNOG" id="KOG1122">
    <property type="taxonomic scope" value="Eukaryota"/>
</dbReference>
<feature type="compositionally biased region" description="Basic and acidic residues" evidence="10">
    <location>
        <begin position="641"/>
        <end position="661"/>
    </location>
</feature>
<feature type="compositionally biased region" description="Basic and acidic residues" evidence="10">
    <location>
        <begin position="114"/>
        <end position="129"/>
    </location>
</feature>
<dbReference type="Proteomes" id="UP000007799">
    <property type="component" value="Unassembled WGS sequence"/>
</dbReference>
<evidence type="ECO:0000256" key="1">
    <source>
        <dbReference type="ARBA" id="ARBA00004604"/>
    </source>
</evidence>
<feature type="compositionally biased region" description="Acidic residues" evidence="10">
    <location>
        <begin position="169"/>
        <end position="198"/>
    </location>
</feature>
<comment type="subcellular location">
    <subcellularLocation>
        <location evidence="1">Nucleus</location>
        <location evidence="1">Nucleolus</location>
    </subcellularLocation>
</comment>
<feature type="region of interest" description="Disordered" evidence="10">
    <location>
        <begin position="615"/>
        <end position="880"/>
    </location>
</feature>
<evidence type="ECO:0000256" key="4">
    <source>
        <dbReference type="ARBA" id="ARBA00022603"/>
    </source>
</evidence>
<evidence type="ECO:0000256" key="5">
    <source>
        <dbReference type="ARBA" id="ARBA00022679"/>
    </source>
</evidence>
<dbReference type="PANTHER" id="PTHR22807">
    <property type="entry name" value="NOP2 YEAST -RELATED NOL1/NOP2/FMU SUN DOMAIN-CONTAINING"/>
    <property type="match status" value="1"/>
</dbReference>
<dbReference type="GeneID" id="16077121"/>
<dbReference type="STRING" id="946362.F2U406"/>
<evidence type="ECO:0000256" key="9">
    <source>
        <dbReference type="PROSITE-ProRule" id="PRU01023"/>
    </source>
</evidence>
<feature type="binding site" evidence="9">
    <location>
        <position position="440"/>
    </location>
    <ligand>
        <name>S-adenosyl-L-methionine</name>
        <dbReference type="ChEBI" id="CHEBI:59789"/>
    </ligand>
</feature>
<feature type="compositionally biased region" description="Basic and acidic residues" evidence="10">
    <location>
        <begin position="862"/>
        <end position="871"/>
    </location>
</feature>
<dbReference type="OMA" id="RSRCEYI"/>
<feature type="compositionally biased region" description="Basic residues" evidence="10">
    <location>
        <begin position="37"/>
        <end position="49"/>
    </location>
</feature>
<reference evidence="12" key="1">
    <citation type="submission" date="2009-08" db="EMBL/GenBank/DDBJ databases">
        <title>Annotation of Salpingoeca rosetta.</title>
        <authorList>
            <consortium name="The Broad Institute Genome Sequencing Platform"/>
            <person name="Russ C."/>
            <person name="Cuomo C."/>
            <person name="Burger G."/>
            <person name="Gray M.W."/>
            <person name="Holland P.W.H."/>
            <person name="King N."/>
            <person name="Lang F.B.F."/>
            <person name="Roger A.J."/>
            <person name="Ruiz-Trillo I."/>
            <person name="Young S.K."/>
            <person name="Zeng Q."/>
            <person name="Gargeya S."/>
            <person name="Alvarado L."/>
            <person name="Berlin A."/>
            <person name="Chapman S.B."/>
            <person name="Chen Z."/>
            <person name="Freedman E."/>
            <person name="Gellesch M."/>
            <person name="Goldberg J."/>
            <person name="Griggs A."/>
            <person name="Gujja S."/>
            <person name="Heilman E."/>
            <person name="Heiman D."/>
            <person name="Howarth C."/>
            <person name="Mehta T."/>
            <person name="Neiman D."/>
            <person name="Pearson M."/>
            <person name="Roberts A."/>
            <person name="Saif S."/>
            <person name="Shea T."/>
            <person name="Shenoy N."/>
            <person name="Sisk P."/>
            <person name="Stolte C."/>
            <person name="Sykes S."/>
            <person name="White J."/>
            <person name="Yandava C."/>
            <person name="Haas B."/>
            <person name="Nusbaum C."/>
            <person name="Birren B."/>
        </authorList>
    </citation>
    <scope>NUCLEOTIDE SEQUENCE [LARGE SCALE GENOMIC DNA]</scope>
    <source>
        <strain evidence="12">ATCC 50818</strain>
    </source>
</reference>
<dbReference type="InterPro" id="IPR054728">
    <property type="entry name" value="RsmB-like_ferredoxin"/>
</dbReference>
<feature type="compositionally biased region" description="Acidic residues" evidence="10">
    <location>
        <begin position="130"/>
        <end position="156"/>
    </location>
</feature>
<feature type="region of interest" description="Disordered" evidence="10">
    <location>
        <begin position="1"/>
        <end position="203"/>
    </location>
</feature>
<dbReference type="PRINTS" id="PR02012">
    <property type="entry name" value="RCMTNOP2"/>
</dbReference>
<accession>F2U406</accession>
<evidence type="ECO:0000256" key="3">
    <source>
        <dbReference type="ARBA" id="ARBA00022517"/>
    </source>
</evidence>
<protein>
    <recommendedName>
        <fullName evidence="11">SAM-dependent MTase RsmB/NOP-type domain-containing protein</fullName>
    </recommendedName>
</protein>
<proteinExistence type="inferred from homology"/>
<gene>
    <name evidence="12" type="ORF">PTSG_03014</name>
</gene>
<keyword evidence="4 9" id="KW-0489">Methyltransferase</keyword>
<feature type="compositionally biased region" description="Low complexity" evidence="10">
    <location>
        <begin position="773"/>
        <end position="852"/>
    </location>
</feature>
<feature type="compositionally biased region" description="Basic and acidic residues" evidence="10">
    <location>
        <begin position="714"/>
        <end position="723"/>
    </location>
</feature>
<feature type="compositionally biased region" description="Low complexity" evidence="10">
    <location>
        <begin position="747"/>
        <end position="762"/>
    </location>
</feature>
<evidence type="ECO:0000256" key="6">
    <source>
        <dbReference type="ARBA" id="ARBA00022691"/>
    </source>
</evidence>
<dbReference type="InterPro" id="IPR023267">
    <property type="entry name" value="RCMT"/>
</dbReference>
<dbReference type="InterPro" id="IPR001678">
    <property type="entry name" value="MeTrfase_RsmB-F_NOP2_dom"/>
</dbReference>
<dbReference type="PROSITE" id="PS51686">
    <property type="entry name" value="SAM_MT_RSMB_NOP"/>
    <property type="match status" value="1"/>
</dbReference>
<feature type="compositionally biased region" description="Basic and acidic residues" evidence="10">
    <location>
        <begin position="50"/>
        <end position="60"/>
    </location>
</feature>
<feature type="binding site" evidence="9">
    <location>
        <position position="467"/>
    </location>
    <ligand>
        <name>S-adenosyl-L-methionine</name>
        <dbReference type="ChEBI" id="CHEBI:59789"/>
    </ligand>
</feature>
<evidence type="ECO:0000256" key="7">
    <source>
        <dbReference type="ARBA" id="ARBA00022884"/>
    </source>
</evidence>
<dbReference type="FunFam" id="3.30.70.1170:FF:000001">
    <property type="entry name" value="Ribosomal RNA methyltransferase Nop2"/>
    <property type="match status" value="1"/>
</dbReference>
<dbReference type="GO" id="GO:0070475">
    <property type="term" value="P:rRNA base methylation"/>
    <property type="evidence" value="ECO:0007669"/>
    <property type="project" value="TreeGrafter"/>
</dbReference>
<dbReference type="AlphaFoldDB" id="F2U406"/>
<name>F2U406_SALR5</name>
<dbReference type="GO" id="GO:0003723">
    <property type="term" value="F:RNA binding"/>
    <property type="evidence" value="ECO:0007669"/>
    <property type="project" value="UniProtKB-UniRule"/>
</dbReference>
<evidence type="ECO:0000256" key="10">
    <source>
        <dbReference type="SAM" id="MobiDB-lite"/>
    </source>
</evidence>
<organism evidence="13">
    <name type="scientific">Salpingoeca rosetta (strain ATCC 50818 / BSB-021)</name>
    <dbReference type="NCBI Taxonomy" id="946362"/>
    <lineage>
        <taxon>Eukaryota</taxon>
        <taxon>Choanoflagellata</taxon>
        <taxon>Craspedida</taxon>
        <taxon>Salpingoecidae</taxon>
        <taxon>Salpingoeca</taxon>
    </lineage>
</organism>
<keyword evidence="13" id="KW-1185">Reference proteome</keyword>
<dbReference type="GO" id="GO:0005730">
    <property type="term" value="C:nucleolus"/>
    <property type="evidence" value="ECO:0007669"/>
    <property type="project" value="UniProtKB-SubCell"/>
</dbReference>
<keyword evidence="7 9" id="KW-0694">RNA-binding</keyword>
<dbReference type="InterPro" id="IPR011023">
    <property type="entry name" value="Nop2p"/>
</dbReference>
<feature type="compositionally biased region" description="Basic and acidic residues" evidence="10">
    <location>
        <begin position="617"/>
        <end position="631"/>
    </location>
</feature>
<evidence type="ECO:0000313" key="12">
    <source>
        <dbReference type="EMBL" id="EGD82350.1"/>
    </source>
</evidence>
<keyword evidence="5 9" id="KW-0808">Transferase</keyword>
<feature type="active site" description="Nucleophile" evidence="9">
    <location>
        <position position="541"/>
    </location>
</feature>
<dbReference type="SUPFAM" id="SSF53335">
    <property type="entry name" value="S-adenosyl-L-methionine-dependent methyltransferases"/>
    <property type="match status" value="1"/>
</dbReference>
<keyword evidence="3" id="KW-0690">Ribosome biogenesis</keyword>
<dbReference type="GO" id="GO:0000470">
    <property type="term" value="P:maturation of LSU-rRNA"/>
    <property type="evidence" value="ECO:0007669"/>
    <property type="project" value="TreeGrafter"/>
</dbReference>
<dbReference type="RefSeq" id="XP_004996533.1">
    <property type="nucleotide sequence ID" value="XM_004996476.1"/>
</dbReference>
<feature type="compositionally biased region" description="Basic and acidic residues" evidence="10">
    <location>
        <begin position="1"/>
        <end position="10"/>
    </location>
</feature>
<dbReference type="Gene3D" id="3.30.70.1170">
    <property type="entry name" value="Sun protein, domain 3"/>
    <property type="match status" value="1"/>
</dbReference>
<dbReference type="NCBIfam" id="TIGR00446">
    <property type="entry name" value="nop2p"/>
    <property type="match status" value="1"/>
</dbReference>
<evidence type="ECO:0000259" key="11">
    <source>
        <dbReference type="PROSITE" id="PS51686"/>
    </source>
</evidence>
<dbReference type="EMBL" id="GL832960">
    <property type="protein sequence ID" value="EGD82350.1"/>
    <property type="molecule type" value="Genomic_DNA"/>
</dbReference>
<dbReference type="InterPro" id="IPR049560">
    <property type="entry name" value="MeTrfase_RsmB-F_NOP2_cat"/>
</dbReference>
<dbReference type="GO" id="GO:0009383">
    <property type="term" value="F:rRNA (cytosine-C5-)-methyltransferase activity"/>
    <property type="evidence" value="ECO:0007669"/>
    <property type="project" value="TreeGrafter"/>
</dbReference>
<dbReference type="Gene3D" id="3.40.50.150">
    <property type="entry name" value="Vaccinia Virus protein VP39"/>
    <property type="match status" value="1"/>
</dbReference>
<feature type="binding site" evidence="9">
    <location>
        <begin position="416"/>
        <end position="422"/>
    </location>
    <ligand>
        <name>S-adenosyl-L-methionine</name>
        <dbReference type="ChEBI" id="CHEBI:59789"/>
    </ligand>
</feature>
<dbReference type="InterPro" id="IPR029063">
    <property type="entry name" value="SAM-dependent_MTases_sf"/>
</dbReference>
<evidence type="ECO:0000256" key="2">
    <source>
        <dbReference type="ARBA" id="ARBA00007494"/>
    </source>
</evidence>
<comment type="similarity">
    <text evidence="2 9">Belongs to the class I-like SAM-binding methyltransferase superfamily. RsmB/NOP family.</text>
</comment>
<dbReference type="PROSITE" id="PS01153">
    <property type="entry name" value="NOL1_NOP2_SUN"/>
    <property type="match status" value="1"/>
</dbReference>
<sequence length="880" mass="97773">MGRKRYDDPSQVRGPGRKSRKQKDPAPLPGTEEKKPRNPRRLRKQLKKKAMVEAMKEEARQAQLEAKAQKQKQKKQQQEVADEFDADMDTAAHEADFFGDSDAEEVPAMPKSKHFSDENRSWLKPKDAPSDIEEESDDAAGEQEESDEEADDDDMENGAGDAGDFFANSDDENDFGDMLEDDDEEGEDEDEDEDDDMGGSDVEVMGLDDFERQAEEIDAQEAEDERLAEEEMMTNVDKSDKFALPSLDEIESMNNITEDLMVIQMRIKENMNTLQDFKTMRDPARSRSEYTTLLKKDLCTYYGYNECMMQRLMDLFPLNELVDALEANEVRRPVTIRTNTLRTRQRDLMQALSNRGVSLDSVGNWSKVGLVVFESNVPIGATPEYLCGHYIIQSASSFLPVMALAPQPNERVLDMAAAPGGKTTYIAALMKNTGVLFANDANKARIKSLAANISRLGVTNTVVCNYDGRSFPTVIGGFDRILLDAPCSGSGVISKDASAKNTKDETDFRRCSTLQKELILAAIDSVDANSKTGGYIVYSTCSIMVDENEEVVNYALRKRNVKLVDTGLTFGRPGFKSYRGKHFPDTMQLTRRFYPHVHNMDGFFVAKLKKLSNKIPSKTDDDKAKQEEQSKKQGKKQGKQGKKEEQGKKGKKEQQKARKQDTANGMDTAEDDVKSAPTKKGGKKNKHGQNQQQQKQHQQQKQPKKQQKNTQQQEEAKATEKKQQQQQQQQPKKQKQQPKQQQRQKKTQASAAKPSATTAPKTNAVKQEKAKTTETAAPASAKATAKTTSAKAKAKTAKTQQKSSKSEEATATGNSSASSAAPAAAEAKASVAKVAAKTNKGKATGAKATLMKKMLKTSSGKARRDLVLKKLREMRKKAAQ</sequence>
<feature type="binding site" evidence="9">
    <location>
        <position position="484"/>
    </location>
    <ligand>
        <name>S-adenosyl-L-methionine</name>
        <dbReference type="ChEBI" id="CHEBI:59789"/>
    </ligand>
</feature>
<dbReference type="InterPro" id="IPR023273">
    <property type="entry name" value="RCMT_NOP2"/>
</dbReference>
<dbReference type="KEGG" id="sre:PTSG_03014"/>
<dbReference type="OrthoDB" id="427002at2759"/>
<feature type="domain" description="SAM-dependent MTase RsmB/NOP-type" evidence="11">
    <location>
        <begin position="324"/>
        <end position="611"/>
    </location>
</feature>
<dbReference type="InterPro" id="IPR018314">
    <property type="entry name" value="RsmB/NOL1/NOP2-like_CS"/>
</dbReference>
<dbReference type="PANTHER" id="PTHR22807:SF30">
    <property type="entry name" value="28S RRNA (CYTOSINE(4447)-C(5))-METHYLTRANSFERASE-RELATED"/>
    <property type="match status" value="1"/>
</dbReference>
<dbReference type="FunCoup" id="F2U406">
    <property type="interactions" value="1235"/>
</dbReference>
<dbReference type="Pfam" id="PF22458">
    <property type="entry name" value="RsmF-B_ferredox"/>
    <property type="match status" value="1"/>
</dbReference>
<evidence type="ECO:0000313" key="13">
    <source>
        <dbReference type="Proteomes" id="UP000007799"/>
    </source>
</evidence>
<feature type="compositionally biased region" description="Low complexity" evidence="10">
    <location>
        <begin position="688"/>
        <end position="701"/>
    </location>
</feature>